<reference evidence="1" key="1">
    <citation type="submission" date="2023-02" db="EMBL/GenBank/DDBJ databases">
        <title>Description and genomic characterization of Salipiger bruguierae sp. nov., isolated from the sediment of mangrove plant Bruguiera sexangula.</title>
        <authorList>
            <person name="Long M."/>
        </authorList>
    </citation>
    <scope>NUCLEOTIDE SEQUENCE</scope>
    <source>
        <strain evidence="1">H15</strain>
    </source>
</reference>
<dbReference type="EMBL" id="CP123384">
    <property type="protein sequence ID" value="XCC93099.1"/>
    <property type="molecule type" value="Genomic_DNA"/>
</dbReference>
<accession>A0AAU8AF83</accession>
<dbReference type="AlphaFoldDB" id="A0AAU8AF83"/>
<protein>
    <submittedName>
        <fullName evidence="1">Uncharacterized protein</fullName>
    </submittedName>
</protein>
<dbReference type="RefSeq" id="WP_353471923.1">
    <property type="nucleotide sequence ID" value="NZ_CP123384.1"/>
</dbReference>
<proteinExistence type="predicted"/>
<sequence>MKMHPLEIVCPECGGLAQFHEPFRFVRVRKFGSTSRRAHMWGRLAVEELFPKEFPWEQPSSDTPSFRYDPKEPGDGYLFNHRGMLECSKCRKIAPTKIIWPDSAYWRWIAEGELLVARNRDHANEIYEFLVGALRSPNRRPSLRHIPSVMLTNKVSSQLAKKILRDLVAS</sequence>
<organism evidence="1">
    <name type="scientific">Alloyangia sp. H15</name>
    <dbReference type="NCBI Taxonomy" id="3029062"/>
    <lineage>
        <taxon>Bacteria</taxon>
        <taxon>Pseudomonadati</taxon>
        <taxon>Pseudomonadota</taxon>
        <taxon>Alphaproteobacteria</taxon>
        <taxon>Rhodobacterales</taxon>
        <taxon>Roseobacteraceae</taxon>
        <taxon>Alloyangia</taxon>
    </lineage>
</organism>
<gene>
    <name evidence="1" type="ORF">PVT71_11505</name>
</gene>
<name>A0AAU8AF83_9RHOB</name>
<evidence type="ECO:0000313" key="1">
    <source>
        <dbReference type="EMBL" id="XCC93099.1"/>
    </source>
</evidence>